<protein>
    <submittedName>
        <fullName evidence="3">Phosphoglycolate phosphatase</fullName>
    </submittedName>
</protein>
<dbReference type="GO" id="GO:0008967">
    <property type="term" value="F:phosphoglycolate phosphatase activity"/>
    <property type="evidence" value="ECO:0007669"/>
    <property type="project" value="TreeGrafter"/>
</dbReference>
<dbReference type="InterPro" id="IPR050155">
    <property type="entry name" value="HAD-like_hydrolase_sf"/>
</dbReference>
<dbReference type="InterPro" id="IPR023214">
    <property type="entry name" value="HAD_sf"/>
</dbReference>
<dbReference type="RefSeq" id="WP_124223242.1">
    <property type="nucleotide sequence ID" value="NZ_RKRF01000012.1"/>
</dbReference>
<dbReference type="PANTHER" id="PTHR43434">
    <property type="entry name" value="PHOSPHOGLYCOLATE PHOSPHATASE"/>
    <property type="match status" value="1"/>
</dbReference>
<evidence type="ECO:0000256" key="1">
    <source>
        <dbReference type="ARBA" id="ARBA00022801"/>
    </source>
</evidence>
<dbReference type="OrthoDB" id="9807630at2"/>
<keyword evidence="4" id="KW-1185">Reference proteome</keyword>
<comment type="caution">
    <text evidence="3">The sequence shown here is derived from an EMBL/GenBank/DDBJ whole genome shotgun (WGS) entry which is preliminary data.</text>
</comment>
<dbReference type="SFLD" id="SFLDG01129">
    <property type="entry name" value="C1.5:_HAD__Beta-PGM__Phosphata"/>
    <property type="match status" value="1"/>
</dbReference>
<dbReference type="Gene3D" id="1.10.150.240">
    <property type="entry name" value="Putative phosphatase, domain 2"/>
    <property type="match status" value="1"/>
</dbReference>
<proteinExistence type="predicted"/>
<dbReference type="SFLD" id="SFLDS00003">
    <property type="entry name" value="Haloacid_Dehalogenase"/>
    <property type="match status" value="1"/>
</dbReference>
<evidence type="ECO:0000313" key="3">
    <source>
        <dbReference type="EMBL" id="RPF50650.1"/>
    </source>
</evidence>
<dbReference type="Proteomes" id="UP000276443">
    <property type="component" value="Unassembled WGS sequence"/>
</dbReference>
<dbReference type="AlphaFoldDB" id="A0A3N5B510"/>
<dbReference type="Pfam" id="PF13419">
    <property type="entry name" value="HAD_2"/>
    <property type="match status" value="1"/>
</dbReference>
<dbReference type="GO" id="GO:0006281">
    <property type="term" value="P:DNA repair"/>
    <property type="evidence" value="ECO:0007669"/>
    <property type="project" value="TreeGrafter"/>
</dbReference>
<dbReference type="Gene3D" id="3.40.50.1000">
    <property type="entry name" value="HAD superfamily/HAD-like"/>
    <property type="match status" value="1"/>
</dbReference>
<reference evidence="3 4" key="1">
    <citation type="submission" date="2018-11" db="EMBL/GenBank/DDBJ databases">
        <title>Genomic Encyclopedia of Type Strains, Phase IV (KMG-IV): sequencing the most valuable type-strain genomes for metagenomic binning, comparative biology and taxonomic classification.</title>
        <authorList>
            <person name="Goeker M."/>
        </authorList>
    </citation>
    <scope>NUCLEOTIDE SEQUENCE [LARGE SCALE GENOMIC DNA]</scope>
    <source>
        <strain evidence="3 4">DSM 18090</strain>
    </source>
</reference>
<dbReference type="PANTHER" id="PTHR43434:SF25">
    <property type="entry name" value="PHOSPHOGLYCOLATE PHOSPHATASE"/>
    <property type="match status" value="1"/>
</dbReference>
<keyword evidence="1" id="KW-0378">Hydrolase</keyword>
<dbReference type="SUPFAM" id="SSF56784">
    <property type="entry name" value="HAD-like"/>
    <property type="match status" value="1"/>
</dbReference>
<sequence length="186" mass="21410">MNILWDFDGTIFDTYPVYTDIVYQVMYQNVGKTEIYRNLKKSFSHTIDFYQLSKSQVSEINRLEKLVQPSDTKPFNGVKSILQQANKNVIMTHKDFAGTKAILDAHGYGHYFSDIVTIDDGFPRKPDTAAYEYLHNKHHIDLAIGDRDIDLIPAQKLGIKTCMFQGESQVADFCLPDYQQFDLVKI</sequence>
<dbReference type="InterPro" id="IPR041492">
    <property type="entry name" value="HAD_2"/>
</dbReference>
<evidence type="ECO:0000256" key="2">
    <source>
        <dbReference type="ARBA" id="ARBA00022842"/>
    </source>
</evidence>
<dbReference type="InterPro" id="IPR036412">
    <property type="entry name" value="HAD-like_sf"/>
</dbReference>
<dbReference type="GO" id="GO:0005829">
    <property type="term" value="C:cytosol"/>
    <property type="evidence" value="ECO:0007669"/>
    <property type="project" value="TreeGrafter"/>
</dbReference>
<dbReference type="InterPro" id="IPR023198">
    <property type="entry name" value="PGP-like_dom2"/>
</dbReference>
<dbReference type="EMBL" id="RKRF01000012">
    <property type="protein sequence ID" value="RPF50650.1"/>
    <property type="molecule type" value="Genomic_DNA"/>
</dbReference>
<keyword evidence="2" id="KW-0460">Magnesium</keyword>
<name>A0A3N5B510_9BACI</name>
<gene>
    <name evidence="3" type="ORF">EDC24_2619</name>
</gene>
<organism evidence="3 4">
    <name type="scientific">Aquisalibacillus elongatus</name>
    <dbReference type="NCBI Taxonomy" id="485577"/>
    <lineage>
        <taxon>Bacteria</taxon>
        <taxon>Bacillati</taxon>
        <taxon>Bacillota</taxon>
        <taxon>Bacilli</taxon>
        <taxon>Bacillales</taxon>
        <taxon>Bacillaceae</taxon>
        <taxon>Aquisalibacillus</taxon>
    </lineage>
</organism>
<evidence type="ECO:0000313" key="4">
    <source>
        <dbReference type="Proteomes" id="UP000276443"/>
    </source>
</evidence>
<accession>A0A3N5B510</accession>